<sequence>MELNKKRETELQRLRRDLEESSVQSEALAVSLRKRHSDTVAELSEQCEALQRLTDSYNICC</sequence>
<reference evidence="2" key="3">
    <citation type="submission" date="2025-09" db="UniProtKB">
        <authorList>
            <consortium name="Ensembl"/>
        </authorList>
    </citation>
    <scope>IDENTIFICATION</scope>
</reference>
<dbReference type="STRING" id="99883.ENSTNIP00000000157"/>
<organism evidence="2 3">
    <name type="scientific">Tetraodon nigroviridis</name>
    <name type="common">Spotted green pufferfish</name>
    <name type="synonym">Chelonodon nigroviridis</name>
    <dbReference type="NCBI Taxonomy" id="99883"/>
    <lineage>
        <taxon>Eukaryota</taxon>
        <taxon>Metazoa</taxon>
        <taxon>Chordata</taxon>
        <taxon>Craniata</taxon>
        <taxon>Vertebrata</taxon>
        <taxon>Euteleostomi</taxon>
        <taxon>Actinopterygii</taxon>
        <taxon>Neopterygii</taxon>
        <taxon>Teleostei</taxon>
        <taxon>Neoteleostei</taxon>
        <taxon>Acanthomorphata</taxon>
        <taxon>Eupercaria</taxon>
        <taxon>Tetraodontiformes</taxon>
        <taxon>Tetradontoidea</taxon>
        <taxon>Tetraodontidae</taxon>
        <taxon>Tetraodon</taxon>
    </lineage>
</organism>
<evidence type="ECO:0000256" key="1">
    <source>
        <dbReference type="SAM" id="Coils"/>
    </source>
</evidence>
<accession>H3BVZ5</accession>
<dbReference type="HOGENOM" id="CLU_2922047_0_0_1"/>
<name>H3BVZ5_TETNG</name>
<protein>
    <submittedName>
        <fullName evidence="2">Uncharacterized protein</fullName>
    </submittedName>
</protein>
<dbReference type="Ensembl" id="ENSTNIT00000003281.1">
    <property type="protein sequence ID" value="ENSTNIP00000000157.1"/>
    <property type="gene ID" value="ENSTNIG00000000035.1"/>
</dbReference>
<dbReference type="InParanoid" id="H3BVZ5"/>
<dbReference type="AlphaFoldDB" id="H3BVZ5"/>
<dbReference type="Proteomes" id="UP000007303">
    <property type="component" value="Unassembled WGS sequence"/>
</dbReference>
<reference evidence="3" key="1">
    <citation type="journal article" date="2004" name="Nature">
        <title>Genome duplication in the teleost fish Tetraodon nigroviridis reveals the early vertebrate proto-karyotype.</title>
        <authorList>
            <person name="Jaillon O."/>
            <person name="Aury J.-M."/>
            <person name="Brunet F."/>
            <person name="Petit J.-L."/>
            <person name="Stange-Thomann N."/>
            <person name="Mauceli E."/>
            <person name="Bouneau L."/>
            <person name="Fischer C."/>
            <person name="Ozouf-Costaz C."/>
            <person name="Bernot A."/>
            <person name="Nicaud S."/>
            <person name="Jaffe D."/>
            <person name="Fisher S."/>
            <person name="Lutfalla G."/>
            <person name="Dossat C."/>
            <person name="Segurens B."/>
            <person name="Dasilva C."/>
            <person name="Salanoubat M."/>
            <person name="Levy M."/>
            <person name="Boudet N."/>
            <person name="Castellano S."/>
            <person name="Anthouard V."/>
            <person name="Jubin C."/>
            <person name="Castelli V."/>
            <person name="Katinka M."/>
            <person name="Vacherie B."/>
            <person name="Biemont C."/>
            <person name="Skalli Z."/>
            <person name="Cattolico L."/>
            <person name="Poulain J."/>
            <person name="De Berardinis V."/>
            <person name="Cruaud C."/>
            <person name="Duprat S."/>
            <person name="Brottier P."/>
            <person name="Coutanceau J.-P."/>
            <person name="Gouzy J."/>
            <person name="Parra G."/>
            <person name="Lardier G."/>
            <person name="Chapple C."/>
            <person name="McKernan K.J."/>
            <person name="McEwan P."/>
            <person name="Bosak S."/>
            <person name="Kellis M."/>
            <person name="Volff J.-N."/>
            <person name="Guigo R."/>
            <person name="Zody M.C."/>
            <person name="Mesirov J."/>
            <person name="Lindblad-Toh K."/>
            <person name="Birren B."/>
            <person name="Nusbaum C."/>
            <person name="Kahn D."/>
            <person name="Robinson-Rechavi M."/>
            <person name="Laudet V."/>
            <person name="Schachter V."/>
            <person name="Quetier F."/>
            <person name="Saurin W."/>
            <person name="Scarpelli C."/>
            <person name="Wincker P."/>
            <person name="Lander E.S."/>
            <person name="Weissenbach J."/>
            <person name="Roest Crollius H."/>
        </authorList>
    </citation>
    <scope>NUCLEOTIDE SEQUENCE [LARGE SCALE GENOMIC DNA]</scope>
</reference>
<keyword evidence="1" id="KW-0175">Coiled coil</keyword>
<evidence type="ECO:0000313" key="3">
    <source>
        <dbReference type="Proteomes" id="UP000007303"/>
    </source>
</evidence>
<keyword evidence="3" id="KW-1185">Reference proteome</keyword>
<reference evidence="2" key="2">
    <citation type="submission" date="2025-08" db="UniProtKB">
        <authorList>
            <consortium name="Ensembl"/>
        </authorList>
    </citation>
    <scope>IDENTIFICATION</scope>
</reference>
<feature type="coiled-coil region" evidence="1">
    <location>
        <begin position="4"/>
        <end position="53"/>
    </location>
</feature>
<proteinExistence type="predicted"/>
<evidence type="ECO:0000313" key="2">
    <source>
        <dbReference type="Ensembl" id="ENSTNIP00000000157.1"/>
    </source>
</evidence>